<dbReference type="SUPFAM" id="SSF57016">
    <property type="entry name" value="Plant lectins/antimicrobial peptides"/>
    <property type="match status" value="1"/>
</dbReference>
<accession>A0A2P6NX43</accession>
<feature type="domain" description="Chitin-binding type-1" evidence="17">
    <location>
        <begin position="18"/>
        <end position="57"/>
    </location>
</feature>
<keyword evidence="8" id="KW-0325">Glycoprotein</keyword>
<feature type="disulfide bond" evidence="15">
    <location>
        <begin position="51"/>
        <end position="55"/>
    </location>
</feature>
<sequence>MKATVLTVLALLIASSVGQNCGCDAAYDGKCCSQYGYCGNTADYCDKANGCQSGCWGDDGGNTQTPTPTPTPTNFNNSKDGVSIANDYGFLGFTYASCGNANNDLAKMRQWGARHVRMYGWCDDNQNWLSEVLDAAGDNGLGVIPMIWFGYDENTINDARRKEDVVVNTIKSHRYGKNVVAISVGNELLFDNTIGEDQLIQTIQRVKSSLSDFNIPVGTSEMPYKMTDNVASHEDLLMANILPYFADDATDGGNAWNDMTYDMDKSRKQTSGKFMITETYWAWKLNDWKPHSGNAVTSIDSMQNFWNMMSNHCDDWKQWNAGYFAYCFNDDCMDGLGISDGNNLRIQWNPKTNC</sequence>
<dbReference type="GO" id="GO:0042973">
    <property type="term" value="F:glucan endo-1,3-beta-D-glucosidase activity"/>
    <property type="evidence" value="ECO:0007669"/>
    <property type="project" value="UniProtKB-EC"/>
</dbReference>
<evidence type="ECO:0000256" key="5">
    <source>
        <dbReference type="ARBA" id="ARBA00022669"/>
    </source>
</evidence>
<evidence type="ECO:0000259" key="17">
    <source>
        <dbReference type="PROSITE" id="PS50941"/>
    </source>
</evidence>
<gene>
    <name evidence="18" type="ORF">PROFUN_02938</name>
</gene>
<protein>
    <recommendedName>
        <fullName evidence="3">glucan endo-1,3-beta-D-glucosidase</fullName>
        <ecNumber evidence="3">3.2.1.39</ecNumber>
    </recommendedName>
    <alternativeName>
        <fullName evidence="14">Endo-1,3-beta-glucanase btgC</fullName>
    </alternativeName>
    <alternativeName>
        <fullName evidence="13">Laminarinase btgC</fullName>
    </alternativeName>
</protein>
<keyword evidence="5 15" id="KW-0147">Chitin-binding</keyword>
<dbReference type="GO" id="GO:0000272">
    <property type="term" value="P:polysaccharide catabolic process"/>
    <property type="evidence" value="ECO:0007669"/>
    <property type="project" value="UniProtKB-KW"/>
</dbReference>
<keyword evidence="11" id="KW-0624">Polysaccharide degradation</keyword>
<evidence type="ECO:0000256" key="2">
    <source>
        <dbReference type="ARBA" id="ARBA00004236"/>
    </source>
</evidence>
<evidence type="ECO:0000313" key="19">
    <source>
        <dbReference type="Proteomes" id="UP000241769"/>
    </source>
</evidence>
<dbReference type="PROSITE" id="PS50941">
    <property type="entry name" value="CHIT_BIND_I_2"/>
    <property type="match status" value="1"/>
</dbReference>
<feature type="signal peptide" evidence="16">
    <location>
        <begin position="1"/>
        <end position="18"/>
    </location>
</feature>
<dbReference type="PANTHER" id="PTHR16631:SF17">
    <property type="entry name" value="GLUCAN ENDO-1,3-BETA-GLUCOSIDASE BTGC"/>
    <property type="match status" value="1"/>
</dbReference>
<keyword evidence="10" id="KW-0961">Cell wall biogenesis/degradation</keyword>
<dbReference type="InParanoid" id="A0A2P6NX43"/>
<dbReference type="InterPro" id="IPR036861">
    <property type="entry name" value="Endochitinase-like_sf"/>
</dbReference>
<keyword evidence="19" id="KW-1185">Reference proteome</keyword>
<dbReference type="InterPro" id="IPR017853">
    <property type="entry name" value="GH"/>
</dbReference>
<dbReference type="GO" id="GO:0071555">
    <property type="term" value="P:cell wall organization"/>
    <property type="evidence" value="ECO:0007669"/>
    <property type="project" value="UniProtKB-KW"/>
</dbReference>
<evidence type="ECO:0000256" key="1">
    <source>
        <dbReference type="ARBA" id="ARBA00000382"/>
    </source>
</evidence>
<name>A0A2P6NX43_9EUKA</name>
<dbReference type="AlphaFoldDB" id="A0A2P6NX43"/>
<dbReference type="CDD" id="cd00035">
    <property type="entry name" value="ChtBD1"/>
    <property type="match status" value="1"/>
</dbReference>
<evidence type="ECO:0000256" key="16">
    <source>
        <dbReference type="SAM" id="SignalP"/>
    </source>
</evidence>
<evidence type="ECO:0000256" key="15">
    <source>
        <dbReference type="PROSITE-ProRule" id="PRU00261"/>
    </source>
</evidence>
<evidence type="ECO:0000256" key="7">
    <source>
        <dbReference type="ARBA" id="ARBA00023136"/>
    </source>
</evidence>
<dbReference type="GO" id="GO:0008061">
    <property type="term" value="F:chitin binding"/>
    <property type="evidence" value="ECO:0007669"/>
    <property type="project" value="UniProtKB-UniRule"/>
</dbReference>
<comment type="caution">
    <text evidence="15">Lacks conserved residue(s) required for the propagation of feature annotation.</text>
</comment>
<evidence type="ECO:0000256" key="8">
    <source>
        <dbReference type="ARBA" id="ARBA00023180"/>
    </source>
</evidence>
<keyword evidence="6" id="KW-0378">Hydrolase</keyword>
<dbReference type="GO" id="GO:0005576">
    <property type="term" value="C:extracellular region"/>
    <property type="evidence" value="ECO:0007669"/>
    <property type="project" value="TreeGrafter"/>
</dbReference>
<dbReference type="OrthoDB" id="77201at2759"/>
<keyword evidence="16" id="KW-0732">Signal</keyword>
<proteinExistence type="predicted"/>
<comment type="subcellular location">
    <subcellularLocation>
        <location evidence="2">Cell membrane</location>
    </subcellularLocation>
</comment>
<dbReference type="SUPFAM" id="SSF51445">
    <property type="entry name" value="(Trans)glycosidases"/>
    <property type="match status" value="1"/>
</dbReference>
<comment type="catalytic activity">
    <reaction evidence="1">
        <text>Hydrolysis of (1-&gt;3)-beta-D-glucosidic linkages in (1-&gt;3)-beta-D-glucans.</text>
        <dbReference type="EC" id="3.2.1.39"/>
    </reaction>
</comment>
<dbReference type="EMBL" id="MDYQ01000009">
    <property type="protein sequence ID" value="PRP88527.1"/>
    <property type="molecule type" value="Genomic_DNA"/>
</dbReference>
<evidence type="ECO:0000256" key="13">
    <source>
        <dbReference type="ARBA" id="ARBA00042373"/>
    </source>
</evidence>
<dbReference type="Proteomes" id="UP000241769">
    <property type="component" value="Unassembled WGS sequence"/>
</dbReference>
<evidence type="ECO:0000256" key="3">
    <source>
        <dbReference type="ARBA" id="ARBA00012780"/>
    </source>
</evidence>
<evidence type="ECO:0000256" key="10">
    <source>
        <dbReference type="ARBA" id="ARBA00023316"/>
    </source>
</evidence>
<evidence type="ECO:0000256" key="9">
    <source>
        <dbReference type="ARBA" id="ARBA00023277"/>
    </source>
</evidence>
<dbReference type="SMART" id="SM00270">
    <property type="entry name" value="ChtBD1"/>
    <property type="match status" value="1"/>
</dbReference>
<keyword evidence="15" id="KW-1015">Disulfide bond</keyword>
<evidence type="ECO:0000256" key="4">
    <source>
        <dbReference type="ARBA" id="ARBA00022475"/>
    </source>
</evidence>
<comment type="function">
    <text evidence="12">Glucanases play a role in cell expansion during growth, in cell-cell fusion during mating, and in spore release during sporulation. This enzyme may be involved in beta-glucan degradation. Active on laminarin and lichenan.</text>
</comment>
<evidence type="ECO:0000256" key="12">
    <source>
        <dbReference type="ARBA" id="ARBA00037649"/>
    </source>
</evidence>
<evidence type="ECO:0000256" key="14">
    <source>
        <dbReference type="ARBA" id="ARBA00043078"/>
    </source>
</evidence>
<organism evidence="18 19">
    <name type="scientific">Planoprotostelium fungivorum</name>
    <dbReference type="NCBI Taxonomy" id="1890364"/>
    <lineage>
        <taxon>Eukaryota</taxon>
        <taxon>Amoebozoa</taxon>
        <taxon>Evosea</taxon>
        <taxon>Variosea</taxon>
        <taxon>Cavosteliida</taxon>
        <taxon>Cavosteliaceae</taxon>
        <taxon>Planoprotostelium</taxon>
    </lineage>
</organism>
<dbReference type="Gene3D" id="3.30.60.10">
    <property type="entry name" value="Endochitinase-like"/>
    <property type="match status" value="1"/>
</dbReference>
<keyword evidence="9" id="KW-0119">Carbohydrate metabolism</keyword>
<keyword evidence="7" id="KW-0472">Membrane</keyword>
<reference evidence="18 19" key="1">
    <citation type="journal article" date="2018" name="Genome Biol. Evol.">
        <title>Multiple Roots of Fruiting Body Formation in Amoebozoa.</title>
        <authorList>
            <person name="Hillmann F."/>
            <person name="Forbes G."/>
            <person name="Novohradska S."/>
            <person name="Ferling I."/>
            <person name="Riege K."/>
            <person name="Groth M."/>
            <person name="Westermann M."/>
            <person name="Marz M."/>
            <person name="Spaller T."/>
            <person name="Winckler T."/>
            <person name="Schaap P."/>
            <person name="Glockner G."/>
        </authorList>
    </citation>
    <scope>NUCLEOTIDE SEQUENCE [LARGE SCALE GENOMIC DNA]</scope>
    <source>
        <strain evidence="18 19">Jena</strain>
    </source>
</reference>
<dbReference type="PANTHER" id="PTHR16631">
    <property type="entry name" value="GLUCAN 1,3-BETA-GLUCOSIDASE"/>
    <property type="match status" value="1"/>
</dbReference>
<evidence type="ECO:0000256" key="11">
    <source>
        <dbReference type="ARBA" id="ARBA00023326"/>
    </source>
</evidence>
<keyword evidence="4" id="KW-1003">Cell membrane</keyword>
<dbReference type="InterPro" id="IPR050732">
    <property type="entry name" value="Beta-glucan_modifiers"/>
</dbReference>
<dbReference type="GO" id="GO:0009986">
    <property type="term" value="C:cell surface"/>
    <property type="evidence" value="ECO:0007669"/>
    <property type="project" value="TreeGrafter"/>
</dbReference>
<feature type="chain" id="PRO_5015175114" description="glucan endo-1,3-beta-D-glucosidase" evidence="16">
    <location>
        <begin position="19"/>
        <end position="354"/>
    </location>
</feature>
<dbReference type="InterPro" id="IPR001002">
    <property type="entry name" value="Chitin-bd_1"/>
</dbReference>
<evidence type="ECO:0000256" key="6">
    <source>
        <dbReference type="ARBA" id="ARBA00022801"/>
    </source>
</evidence>
<dbReference type="EC" id="3.2.1.39" evidence="3"/>
<evidence type="ECO:0000313" key="18">
    <source>
        <dbReference type="EMBL" id="PRP88527.1"/>
    </source>
</evidence>
<dbReference type="GO" id="GO:0005886">
    <property type="term" value="C:plasma membrane"/>
    <property type="evidence" value="ECO:0007669"/>
    <property type="project" value="UniProtKB-SubCell"/>
</dbReference>
<dbReference type="Gene3D" id="3.20.20.80">
    <property type="entry name" value="Glycosidases"/>
    <property type="match status" value="1"/>
</dbReference>
<comment type="caution">
    <text evidence="18">The sequence shown here is derived from an EMBL/GenBank/DDBJ whole genome shotgun (WGS) entry which is preliminary data.</text>
</comment>
<feature type="disulfide bond" evidence="15">
    <location>
        <begin position="31"/>
        <end position="45"/>
    </location>
</feature>
<dbReference type="Pfam" id="PF00187">
    <property type="entry name" value="Chitin_bind_1"/>
    <property type="match status" value="1"/>
</dbReference>